<keyword evidence="2" id="KW-1185">Reference proteome</keyword>
<dbReference type="EMBL" id="JALJOQ010000023">
    <property type="protein sequence ID" value="KAK9808477.1"/>
    <property type="molecule type" value="Genomic_DNA"/>
</dbReference>
<gene>
    <name evidence="1" type="ORF">WJX73_010316</name>
</gene>
<dbReference type="AlphaFoldDB" id="A0AAW1PIR6"/>
<organism evidence="1 2">
    <name type="scientific">Symbiochloris irregularis</name>
    <dbReference type="NCBI Taxonomy" id="706552"/>
    <lineage>
        <taxon>Eukaryota</taxon>
        <taxon>Viridiplantae</taxon>
        <taxon>Chlorophyta</taxon>
        <taxon>core chlorophytes</taxon>
        <taxon>Trebouxiophyceae</taxon>
        <taxon>Trebouxiales</taxon>
        <taxon>Trebouxiaceae</taxon>
        <taxon>Symbiochloris</taxon>
    </lineage>
</organism>
<proteinExistence type="predicted"/>
<reference evidence="1 2" key="1">
    <citation type="journal article" date="2024" name="Nat. Commun.">
        <title>Phylogenomics reveals the evolutionary origins of lichenization in chlorophyte algae.</title>
        <authorList>
            <person name="Puginier C."/>
            <person name="Libourel C."/>
            <person name="Otte J."/>
            <person name="Skaloud P."/>
            <person name="Haon M."/>
            <person name="Grisel S."/>
            <person name="Petersen M."/>
            <person name="Berrin J.G."/>
            <person name="Delaux P.M."/>
            <person name="Dal Grande F."/>
            <person name="Keller J."/>
        </authorList>
    </citation>
    <scope>NUCLEOTIDE SEQUENCE [LARGE SCALE GENOMIC DNA]</scope>
    <source>
        <strain evidence="1 2">SAG 2036</strain>
    </source>
</reference>
<evidence type="ECO:0000313" key="1">
    <source>
        <dbReference type="EMBL" id="KAK9808477.1"/>
    </source>
</evidence>
<dbReference type="Proteomes" id="UP001465755">
    <property type="component" value="Unassembled WGS sequence"/>
</dbReference>
<comment type="caution">
    <text evidence="1">The sequence shown here is derived from an EMBL/GenBank/DDBJ whole genome shotgun (WGS) entry which is preliminary data.</text>
</comment>
<sequence length="190" mass="20347">MGLNILVSSQLADGYLQRRAYALTDRPASARAGQVHNTAIWAKPVLAAVISLGMITKTAPPAGLALRSRVPRSRVGASASAAEGVLSAGTPAYTALTEDLAHEISALSSDLEDLRAGTASSAVEIEEAMKIAKEAAASAKEAEAAMRAWQPATRPQLGKRLLTMLEKYQSLRRADRAAKLLRKFRWQRKL</sequence>
<evidence type="ECO:0000313" key="2">
    <source>
        <dbReference type="Proteomes" id="UP001465755"/>
    </source>
</evidence>
<name>A0AAW1PIR6_9CHLO</name>
<accession>A0AAW1PIR6</accession>
<protein>
    <submittedName>
        <fullName evidence="1">Uncharacterized protein</fullName>
    </submittedName>
</protein>